<protein>
    <recommendedName>
        <fullName evidence="8">ABC3 transporter permease C-terminal domain-containing protein</fullName>
    </recommendedName>
</protein>
<dbReference type="GO" id="GO:0022857">
    <property type="term" value="F:transmembrane transporter activity"/>
    <property type="evidence" value="ECO:0007669"/>
    <property type="project" value="TreeGrafter"/>
</dbReference>
<organism evidence="9 10">
    <name type="scientific">Buchananella hordeovulneris</name>
    <dbReference type="NCBI Taxonomy" id="52770"/>
    <lineage>
        <taxon>Bacteria</taxon>
        <taxon>Bacillati</taxon>
        <taxon>Actinomycetota</taxon>
        <taxon>Actinomycetes</taxon>
        <taxon>Actinomycetales</taxon>
        <taxon>Actinomycetaceae</taxon>
        <taxon>Buchananella</taxon>
    </lineage>
</organism>
<dbReference type="PANTHER" id="PTHR30572">
    <property type="entry name" value="MEMBRANE COMPONENT OF TRANSPORTER-RELATED"/>
    <property type="match status" value="1"/>
</dbReference>
<evidence type="ECO:0000313" key="9">
    <source>
        <dbReference type="EMBL" id="OKL51810.1"/>
    </source>
</evidence>
<comment type="caution">
    <text evidence="9">The sequence shown here is derived from an EMBL/GenBank/DDBJ whole genome shotgun (WGS) entry which is preliminary data.</text>
</comment>
<dbReference type="EMBL" id="MQVS01000004">
    <property type="protein sequence ID" value="OKL51810.1"/>
    <property type="molecule type" value="Genomic_DNA"/>
</dbReference>
<dbReference type="GO" id="GO:0005886">
    <property type="term" value="C:plasma membrane"/>
    <property type="evidence" value="ECO:0007669"/>
    <property type="project" value="UniProtKB-SubCell"/>
</dbReference>
<dbReference type="Pfam" id="PF02687">
    <property type="entry name" value="FtsX"/>
    <property type="match status" value="1"/>
</dbReference>
<feature type="transmembrane region" description="Helical" evidence="7">
    <location>
        <begin position="72"/>
        <end position="91"/>
    </location>
</feature>
<feature type="transmembrane region" description="Helical" evidence="7">
    <location>
        <begin position="408"/>
        <end position="429"/>
    </location>
</feature>
<feature type="transmembrane region" description="Helical" evidence="7">
    <location>
        <begin position="12"/>
        <end position="36"/>
    </location>
</feature>
<feature type="transmembrane region" description="Helical" evidence="7">
    <location>
        <begin position="365"/>
        <end position="396"/>
    </location>
</feature>
<sequence>MIGFQFSTLQIGALLLASVLILVGVCLAIPSLLHLVRAVRGPLERLAPNRFRVGTRLALASLTARPRRTMRALVPLIIAVAIVIAAATAAGTANTSITRVAAARFPCDIELSTLTDAEQATRLQSTVERLPGVAATARLSLSEHALRSGDRVFAEALFSATQSDWEHYQRFGVKGPPLTAQEILLSPAGAERLELTDGQKIDVFLAPYNPLTASTEEEFESTKAKQLAALEWQKNNYRTYRVRVMDHQPTINLLVPPSANPAPLQAICVRLTNPSSINAVSDVLSTAQSFGLPQHFVHNIAGELHSQQVSIHRMLLFSTLLAAITTAVAFIGITNALISSALSRRHQIFTLAALGMSRTQLWTMFVVEGIVLSLVGVGVGIATGISLGLLIVSALAGSTQWLAVTVPWSPVMLCILIAIGGGLFGALAAGWQTLRPSPEAGYPQG</sequence>
<evidence type="ECO:0000256" key="2">
    <source>
        <dbReference type="ARBA" id="ARBA00022475"/>
    </source>
</evidence>
<dbReference type="STRING" id="52770.BSZ40_04805"/>
<proteinExistence type="inferred from homology"/>
<gene>
    <name evidence="9" type="ORF">BSZ40_04805</name>
</gene>
<evidence type="ECO:0000313" key="10">
    <source>
        <dbReference type="Proteomes" id="UP000185612"/>
    </source>
</evidence>
<dbReference type="InParanoid" id="A0A1Q5PWP3"/>
<name>A0A1Q5PWP3_9ACTO</name>
<evidence type="ECO:0000256" key="4">
    <source>
        <dbReference type="ARBA" id="ARBA00022989"/>
    </source>
</evidence>
<evidence type="ECO:0000256" key="1">
    <source>
        <dbReference type="ARBA" id="ARBA00004651"/>
    </source>
</evidence>
<comment type="subcellular location">
    <subcellularLocation>
        <location evidence="1">Cell membrane</location>
        <topology evidence="1">Multi-pass membrane protein</topology>
    </subcellularLocation>
</comment>
<dbReference type="Proteomes" id="UP000185612">
    <property type="component" value="Unassembled WGS sequence"/>
</dbReference>
<dbReference type="InterPro" id="IPR050250">
    <property type="entry name" value="Macrolide_Exporter_MacB"/>
</dbReference>
<evidence type="ECO:0000256" key="3">
    <source>
        <dbReference type="ARBA" id="ARBA00022692"/>
    </source>
</evidence>
<keyword evidence="2" id="KW-1003">Cell membrane</keyword>
<feature type="domain" description="ABC3 transporter permease C-terminal" evidence="8">
    <location>
        <begin position="320"/>
        <end position="438"/>
    </location>
</feature>
<feature type="transmembrane region" description="Helical" evidence="7">
    <location>
        <begin position="314"/>
        <end position="338"/>
    </location>
</feature>
<keyword evidence="3 7" id="KW-0812">Transmembrane</keyword>
<keyword evidence="5 7" id="KW-0472">Membrane</keyword>
<accession>A0A1Q5PWP3</accession>
<dbReference type="AlphaFoldDB" id="A0A1Q5PWP3"/>
<keyword evidence="10" id="KW-1185">Reference proteome</keyword>
<keyword evidence="4 7" id="KW-1133">Transmembrane helix</keyword>
<evidence type="ECO:0000256" key="6">
    <source>
        <dbReference type="ARBA" id="ARBA00038076"/>
    </source>
</evidence>
<evidence type="ECO:0000256" key="7">
    <source>
        <dbReference type="SAM" id="Phobius"/>
    </source>
</evidence>
<evidence type="ECO:0000256" key="5">
    <source>
        <dbReference type="ARBA" id="ARBA00023136"/>
    </source>
</evidence>
<reference evidence="10" key="1">
    <citation type="submission" date="2016-12" db="EMBL/GenBank/DDBJ databases">
        <authorList>
            <person name="Meng X."/>
        </authorList>
    </citation>
    <scope>NUCLEOTIDE SEQUENCE [LARGE SCALE GENOMIC DNA]</scope>
    <source>
        <strain evidence="10">DSM 20732</strain>
    </source>
</reference>
<dbReference type="InterPro" id="IPR003838">
    <property type="entry name" value="ABC3_permease_C"/>
</dbReference>
<comment type="similarity">
    <text evidence="6">Belongs to the ABC-4 integral membrane protein family.</text>
</comment>
<dbReference type="PANTHER" id="PTHR30572:SF4">
    <property type="entry name" value="ABC TRANSPORTER PERMEASE YTRF"/>
    <property type="match status" value="1"/>
</dbReference>
<dbReference type="RefSeq" id="WP_073823867.1">
    <property type="nucleotide sequence ID" value="NZ_MQVS01000004.1"/>
</dbReference>
<evidence type="ECO:0000259" key="8">
    <source>
        <dbReference type="Pfam" id="PF02687"/>
    </source>
</evidence>